<dbReference type="Pfam" id="PF00561">
    <property type="entry name" value="Abhydrolase_1"/>
    <property type="match status" value="1"/>
</dbReference>
<evidence type="ECO:0000256" key="2">
    <source>
        <dbReference type="ARBA" id="ARBA00022801"/>
    </source>
</evidence>
<proteinExistence type="inferred from homology"/>
<dbReference type="InterPro" id="IPR000073">
    <property type="entry name" value="AB_hydrolase_1"/>
</dbReference>
<keyword evidence="5" id="KW-1185">Reference proteome</keyword>
<dbReference type="InterPro" id="IPR051601">
    <property type="entry name" value="Serine_prot/Carboxylest_S33"/>
</dbReference>
<dbReference type="EMBL" id="BJUB01000012">
    <property type="protein sequence ID" value="GEK22956.1"/>
    <property type="molecule type" value="Genomic_DNA"/>
</dbReference>
<dbReference type="GO" id="GO:0006508">
    <property type="term" value="P:proteolysis"/>
    <property type="evidence" value="ECO:0007669"/>
    <property type="project" value="InterPro"/>
</dbReference>
<evidence type="ECO:0000313" key="4">
    <source>
        <dbReference type="EMBL" id="GEK22956.1"/>
    </source>
</evidence>
<reference evidence="4 5" key="1">
    <citation type="submission" date="2019-07" db="EMBL/GenBank/DDBJ databases">
        <title>Whole genome shotgun sequence of Cellulomonas xylanilytica NBRC 101102.</title>
        <authorList>
            <person name="Hosoyama A."/>
            <person name="Uohara A."/>
            <person name="Ohji S."/>
            <person name="Ichikawa N."/>
        </authorList>
    </citation>
    <scope>NUCLEOTIDE SEQUENCE [LARGE SCALE GENOMIC DNA]</scope>
    <source>
        <strain evidence="4 5">NBRC 101102</strain>
    </source>
</reference>
<organism evidence="4 5">
    <name type="scientific">Cellulomonas xylanilytica</name>
    <dbReference type="NCBI Taxonomy" id="233583"/>
    <lineage>
        <taxon>Bacteria</taxon>
        <taxon>Bacillati</taxon>
        <taxon>Actinomycetota</taxon>
        <taxon>Actinomycetes</taxon>
        <taxon>Micrococcales</taxon>
        <taxon>Cellulomonadaceae</taxon>
        <taxon>Cellulomonas</taxon>
    </lineage>
</organism>
<dbReference type="PANTHER" id="PTHR43248">
    <property type="entry name" value="2-SUCCINYL-6-HYDROXY-2,4-CYCLOHEXADIENE-1-CARBOXYLATE SYNTHASE"/>
    <property type="match status" value="1"/>
</dbReference>
<evidence type="ECO:0000256" key="1">
    <source>
        <dbReference type="ARBA" id="ARBA00010088"/>
    </source>
</evidence>
<dbReference type="GO" id="GO:0004177">
    <property type="term" value="F:aminopeptidase activity"/>
    <property type="evidence" value="ECO:0007669"/>
    <property type="project" value="UniProtKB-EC"/>
</dbReference>
<evidence type="ECO:0000313" key="5">
    <source>
        <dbReference type="Proteomes" id="UP000321118"/>
    </source>
</evidence>
<comment type="caution">
    <text evidence="4">The sequence shown here is derived from an EMBL/GenBank/DDBJ whole genome shotgun (WGS) entry which is preliminary data.</text>
</comment>
<dbReference type="SUPFAM" id="SSF53474">
    <property type="entry name" value="alpha/beta-Hydrolases"/>
    <property type="match status" value="1"/>
</dbReference>
<sequence length="441" mass="48135">MNLLGWRFAVDFRLADVTREYAMTGFTVREHRIEVPVDWSAPERFASIEVFARELVDPEKASDDLPLLLFLQGGPGGQGPRPLGGGWVAAALQRYRVILLDQRGTGRSSPVDGRVISAVDDPAGYLACFRGDAIVADAEHLRATVYGGRPWATLGQSYGGFLTLTYLSRHPSALTRCYVTGGLPPATVDAEAVYAATFQRQAARNRELARLHPTDIPLLGRIADLLADGSVTLPTGEPFTVERLQQLGHGLGMSTGIDEVHWLLDTALTPAGALSDAFLGAVVRETGFDSNPLYAVLQEVIYHQGAREPGWAAQSERDRWTSYAPDARPLQLTGETIFPWMYEQHAALRPFRAAAEQLAARTEWPALYDLDVLAANEVPVAAVQYYDDPYVDLDLALATPVGNLDVWITNEHLHDGLRVAGDAILPRLFDLAAGKARVTGR</sequence>
<dbReference type="Proteomes" id="UP000321118">
    <property type="component" value="Unassembled WGS sequence"/>
</dbReference>
<dbReference type="AlphaFoldDB" id="A0A510V859"/>
<dbReference type="InterPro" id="IPR002410">
    <property type="entry name" value="Peptidase_S33"/>
</dbReference>
<keyword evidence="2" id="KW-0378">Hydrolase</keyword>
<comment type="similarity">
    <text evidence="1">Belongs to the peptidase S33 family.</text>
</comment>
<accession>A0A510V859</accession>
<gene>
    <name evidence="4" type="primary">pap</name>
    <name evidence="4" type="ORF">CXY01_34760</name>
</gene>
<protein>
    <submittedName>
        <fullName evidence="4">Proline iminopeptidase</fullName>
    </submittedName>
</protein>
<dbReference type="PRINTS" id="PR00793">
    <property type="entry name" value="PROAMNOPTASE"/>
</dbReference>
<evidence type="ECO:0000259" key="3">
    <source>
        <dbReference type="Pfam" id="PF00561"/>
    </source>
</evidence>
<dbReference type="Gene3D" id="3.40.50.1820">
    <property type="entry name" value="alpha/beta hydrolase"/>
    <property type="match status" value="1"/>
</dbReference>
<dbReference type="PANTHER" id="PTHR43248:SF2">
    <property type="entry name" value="PROLYL AMINOPEPTIDASE"/>
    <property type="match status" value="1"/>
</dbReference>
<name>A0A510V859_9CELL</name>
<feature type="domain" description="AB hydrolase-1" evidence="3">
    <location>
        <begin position="66"/>
        <end position="206"/>
    </location>
</feature>
<dbReference type="InterPro" id="IPR029058">
    <property type="entry name" value="AB_hydrolase_fold"/>
</dbReference>